<evidence type="ECO:0000256" key="6">
    <source>
        <dbReference type="ARBA" id="ARBA00022989"/>
    </source>
</evidence>
<dbReference type="Proteomes" id="UP000215027">
    <property type="component" value="Chromosome I"/>
</dbReference>
<dbReference type="GO" id="GO:0009103">
    <property type="term" value="P:lipopolysaccharide biosynthetic process"/>
    <property type="evidence" value="ECO:0007669"/>
    <property type="project" value="UniProtKB-KW"/>
</dbReference>
<dbReference type="PANTHER" id="PTHR48090:SF3">
    <property type="entry name" value="UNDECAPRENYL-PHOSPHATE 4-DEOXY-4-FORMAMIDO-L-ARABINOSE TRANSFERASE"/>
    <property type="match status" value="1"/>
</dbReference>
<dbReference type="InterPro" id="IPR050256">
    <property type="entry name" value="Glycosyltransferase_2"/>
</dbReference>
<keyword evidence="3 9" id="KW-0808">Transferase</keyword>
<evidence type="ECO:0000259" key="8">
    <source>
        <dbReference type="Pfam" id="PF00535"/>
    </source>
</evidence>
<accession>A0A160SZK1</accession>
<dbReference type="GO" id="GO:0099621">
    <property type="term" value="F:undecaprenyl-phosphate 4-deoxy-4-formamido-L-arabinose transferase activity"/>
    <property type="evidence" value="ECO:0007669"/>
    <property type="project" value="TreeGrafter"/>
</dbReference>
<dbReference type="SUPFAM" id="SSF53448">
    <property type="entry name" value="Nucleotide-diphospho-sugar transferases"/>
    <property type="match status" value="1"/>
</dbReference>
<evidence type="ECO:0000256" key="7">
    <source>
        <dbReference type="ARBA" id="ARBA00023136"/>
    </source>
</evidence>
<protein>
    <submittedName>
        <fullName evidence="9">Glycosyl transferase family 2</fullName>
    </submittedName>
</protein>
<evidence type="ECO:0000256" key="3">
    <source>
        <dbReference type="ARBA" id="ARBA00022679"/>
    </source>
</evidence>
<keyword evidence="10" id="KW-1185">Reference proteome</keyword>
<dbReference type="RefSeq" id="WP_095042182.1">
    <property type="nucleotide sequence ID" value="NZ_LN890655.1"/>
</dbReference>
<dbReference type="KEGG" id="pbf:CFX0092_A0706"/>
<sequence length="258" mass="29771">MTDKPSISAFFPAYNDAGTISSMVITVLLTLRELTDDYEVLVVNDGSADHTAAVLDELARVYPDEVRIIHHPQNRGYGGALRSGFYGAAKEWIFYTDGDAQYDPRELKNLAALITDDIDFINGWKIERQDPLHRIVIGRIYQYIIKLAFSLKLKDVDCDFRLMRREVFEQVQLTSNSGVICVELMKKVQDAGFRLTETPVHHFHRAYGKSQFFRFHRLAQVARDLTKLWMQLVWRREGQVMNDERRTTNDESPSSAIH</sequence>
<dbReference type="CDD" id="cd04179">
    <property type="entry name" value="DPM_DPG-synthase_like"/>
    <property type="match status" value="1"/>
</dbReference>
<name>A0A160SZK1_9CHLR</name>
<dbReference type="Pfam" id="PF00535">
    <property type="entry name" value="Glycos_transf_2"/>
    <property type="match status" value="1"/>
</dbReference>
<evidence type="ECO:0000256" key="1">
    <source>
        <dbReference type="ARBA" id="ARBA00022475"/>
    </source>
</evidence>
<keyword evidence="7" id="KW-0472">Membrane</keyword>
<evidence type="ECO:0000313" key="9">
    <source>
        <dbReference type="EMBL" id="CUS02584.2"/>
    </source>
</evidence>
<gene>
    <name evidence="9" type="ORF">CFX0092_A0706</name>
</gene>
<keyword evidence="4" id="KW-0812">Transmembrane</keyword>
<keyword evidence="1" id="KW-1003">Cell membrane</keyword>
<dbReference type="EMBL" id="LN890655">
    <property type="protein sequence ID" value="CUS02584.2"/>
    <property type="molecule type" value="Genomic_DNA"/>
</dbReference>
<dbReference type="GO" id="GO:0005886">
    <property type="term" value="C:plasma membrane"/>
    <property type="evidence" value="ECO:0007669"/>
    <property type="project" value="TreeGrafter"/>
</dbReference>
<dbReference type="InterPro" id="IPR001173">
    <property type="entry name" value="Glyco_trans_2-like"/>
</dbReference>
<keyword evidence="5" id="KW-0448">Lipopolysaccharide biosynthesis</keyword>
<dbReference type="AlphaFoldDB" id="A0A160SZK1"/>
<proteinExistence type="predicted"/>
<evidence type="ECO:0000313" key="10">
    <source>
        <dbReference type="Proteomes" id="UP000215027"/>
    </source>
</evidence>
<feature type="domain" description="Glycosyltransferase 2-like" evidence="8">
    <location>
        <begin position="8"/>
        <end position="171"/>
    </location>
</feature>
<dbReference type="PANTHER" id="PTHR48090">
    <property type="entry name" value="UNDECAPRENYL-PHOSPHATE 4-DEOXY-4-FORMAMIDO-L-ARABINOSE TRANSFERASE-RELATED"/>
    <property type="match status" value="1"/>
</dbReference>
<evidence type="ECO:0000256" key="5">
    <source>
        <dbReference type="ARBA" id="ARBA00022985"/>
    </source>
</evidence>
<dbReference type="Gene3D" id="3.90.550.10">
    <property type="entry name" value="Spore Coat Polysaccharide Biosynthesis Protein SpsA, Chain A"/>
    <property type="match status" value="1"/>
</dbReference>
<reference evidence="9" key="1">
    <citation type="submission" date="2016-01" db="EMBL/GenBank/DDBJ databases">
        <authorList>
            <person name="Mcilroy J.S."/>
            <person name="Karst M S."/>
            <person name="Albertsen M."/>
        </authorList>
    </citation>
    <scope>NUCLEOTIDE SEQUENCE</scope>
    <source>
        <strain evidence="9">Cfx-K</strain>
    </source>
</reference>
<dbReference type="InterPro" id="IPR029044">
    <property type="entry name" value="Nucleotide-diphossugar_trans"/>
</dbReference>
<evidence type="ECO:0000256" key="2">
    <source>
        <dbReference type="ARBA" id="ARBA00022676"/>
    </source>
</evidence>
<dbReference type="OrthoDB" id="9810303at2"/>
<keyword evidence="6" id="KW-1133">Transmembrane helix</keyword>
<evidence type="ECO:0000256" key="4">
    <source>
        <dbReference type="ARBA" id="ARBA00022692"/>
    </source>
</evidence>
<organism evidence="9 10">
    <name type="scientific">Candidatus Promineifilum breve</name>
    <dbReference type="NCBI Taxonomy" id="1806508"/>
    <lineage>
        <taxon>Bacteria</taxon>
        <taxon>Bacillati</taxon>
        <taxon>Chloroflexota</taxon>
        <taxon>Ardenticatenia</taxon>
        <taxon>Candidatus Promineifilales</taxon>
        <taxon>Candidatus Promineifilaceae</taxon>
        <taxon>Candidatus Promineifilum</taxon>
    </lineage>
</organism>
<keyword evidence="2" id="KW-0328">Glycosyltransferase</keyword>